<dbReference type="PATRIC" id="fig|1166018.3.peg.130"/>
<dbReference type="KEGG" id="fae:FAES_0127"/>
<proteinExistence type="predicted"/>
<name>I0K1Y8_9BACT</name>
<keyword evidence="3" id="KW-1185">Reference proteome</keyword>
<organism evidence="2 3">
    <name type="scientific">Fibrella aestuarina BUZ 2</name>
    <dbReference type="NCBI Taxonomy" id="1166018"/>
    <lineage>
        <taxon>Bacteria</taxon>
        <taxon>Pseudomonadati</taxon>
        <taxon>Bacteroidota</taxon>
        <taxon>Cytophagia</taxon>
        <taxon>Cytophagales</taxon>
        <taxon>Spirosomataceae</taxon>
        <taxon>Fibrella</taxon>
    </lineage>
</organism>
<dbReference type="OrthoDB" id="663011at2"/>
<evidence type="ECO:0000313" key="3">
    <source>
        <dbReference type="Proteomes" id="UP000011058"/>
    </source>
</evidence>
<dbReference type="EMBL" id="HE796683">
    <property type="protein sequence ID" value="CCG98141.1"/>
    <property type="molecule type" value="Genomic_DNA"/>
</dbReference>
<dbReference type="SUPFAM" id="SSF51206">
    <property type="entry name" value="cAMP-binding domain-like"/>
    <property type="match status" value="1"/>
</dbReference>
<protein>
    <submittedName>
        <fullName evidence="2">Cyclic nucleotide binding regulatory protein</fullName>
    </submittedName>
</protein>
<sequence length="190" mass="21877">MTHYDQLRQRFTELIPLTDAQWLRFLTMVEPVICAKNAFLTEAGQVEQYIYYLAEGMARVSLNNDGKDVSVDFVFSNDFTSAYSSFLTGQPSQFNIQALTDLHALRFSRANLLRFYDESHAAERIGRLIAEQAFLRKTSREVAFLTSTAKQRYNQLLAQNPRLVQQISVKHLSSYLGIEPESLSRIRRTI</sequence>
<dbReference type="Pfam" id="PF00027">
    <property type="entry name" value="cNMP_binding"/>
    <property type="match status" value="1"/>
</dbReference>
<evidence type="ECO:0000313" key="2">
    <source>
        <dbReference type="EMBL" id="CCG98141.1"/>
    </source>
</evidence>
<dbReference type="AlphaFoldDB" id="I0K1Y8"/>
<gene>
    <name evidence="2" type="ORF">FAES_0127</name>
</gene>
<feature type="domain" description="Cyclic nucleotide-binding" evidence="1">
    <location>
        <begin position="13"/>
        <end position="115"/>
    </location>
</feature>
<dbReference type="RefSeq" id="WP_015329241.1">
    <property type="nucleotide sequence ID" value="NC_020054.1"/>
</dbReference>
<dbReference type="Gene3D" id="2.60.120.10">
    <property type="entry name" value="Jelly Rolls"/>
    <property type="match status" value="1"/>
</dbReference>
<dbReference type="Proteomes" id="UP000011058">
    <property type="component" value="Chromosome"/>
</dbReference>
<dbReference type="PROSITE" id="PS50042">
    <property type="entry name" value="CNMP_BINDING_3"/>
    <property type="match status" value="1"/>
</dbReference>
<dbReference type="InterPro" id="IPR014710">
    <property type="entry name" value="RmlC-like_jellyroll"/>
</dbReference>
<dbReference type="eggNOG" id="COG0664">
    <property type="taxonomic scope" value="Bacteria"/>
</dbReference>
<dbReference type="CDD" id="cd00038">
    <property type="entry name" value="CAP_ED"/>
    <property type="match status" value="1"/>
</dbReference>
<dbReference type="HOGENOM" id="CLU_075053_9_2_10"/>
<dbReference type="InterPro" id="IPR018490">
    <property type="entry name" value="cNMP-bd_dom_sf"/>
</dbReference>
<dbReference type="InterPro" id="IPR000595">
    <property type="entry name" value="cNMP-bd_dom"/>
</dbReference>
<accession>I0K1Y8</accession>
<evidence type="ECO:0000259" key="1">
    <source>
        <dbReference type="PROSITE" id="PS50042"/>
    </source>
</evidence>
<dbReference type="STRING" id="1166018.FAES_0127"/>
<reference evidence="2 3" key="1">
    <citation type="journal article" date="2012" name="J. Bacteriol.">
        <title>Genome Sequence of Fibrella aestuarina BUZ 2T, a Filamentous Marine Bacterium.</title>
        <authorList>
            <person name="Filippini M."/>
            <person name="Qi W."/>
            <person name="Blom J."/>
            <person name="Goesmann A."/>
            <person name="Smits T.H."/>
            <person name="Bagheri H.C."/>
        </authorList>
    </citation>
    <scope>NUCLEOTIDE SEQUENCE [LARGE SCALE GENOMIC DNA]</scope>
    <source>
        <strain evidence="3">BUZ 2T</strain>
    </source>
</reference>